<reference evidence="2 3" key="1">
    <citation type="journal article" date="2023" name="Arcadia Sci">
        <title>De novo assembly of a long-read Amblyomma americanum tick genome.</title>
        <authorList>
            <person name="Chou S."/>
            <person name="Poskanzer K.E."/>
            <person name="Rollins M."/>
            <person name="Thuy-Boun P.S."/>
        </authorList>
    </citation>
    <scope>NUCLEOTIDE SEQUENCE [LARGE SCALE GENOMIC DNA]</scope>
    <source>
        <strain evidence="2">F_SG_1</strain>
        <tissue evidence="2">Salivary glands</tissue>
    </source>
</reference>
<feature type="region of interest" description="Disordered" evidence="1">
    <location>
        <begin position="34"/>
        <end position="63"/>
    </location>
</feature>
<evidence type="ECO:0000256" key="1">
    <source>
        <dbReference type="SAM" id="MobiDB-lite"/>
    </source>
</evidence>
<accession>A0AAQ4ERD4</accession>
<sequence length="87" mass="9652">MTQTCLFLQDSEAGSVTEEDPADALQYDLLDNVSSCSSDDEDLSPQHEPLENQRSEPDEQLYPGSRLTIGESMVLILGHCLRHNTTN</sequence>
<gene>
    <name evidence="2" type="ORF">V5799_029366</name>
</gene>
<evidence type="ECO:0000313" key="3">
    <source>
        <dbReference type="Proteomes" id="UP001321473"/>
    </source>
</evidence>
<organism evidence="2 3">
    <name type="scientific">Amblyomma americanum</name>
    <name type="common">Lone star tick</name>
    <dbReference type="NCBI Taxonomy" id="6943"/>
    <lineage>
        <taxon>Eukaryota</taxon>
        <taxon>Metazoa</taxon>
        <taxon>Ecdysozoa</taxon>
        <taxon>Arthropoda</taxon>
        <taxon>Chelicerata</taxon>
        <taxon>Arachnida</taxon>
        <taxon>Acari</taxon>
        <taxon>Parasitiformes</taxon>
        <taxon>Ixodida</taxon>
        <taxon>Ixodoidea</taxon>
        <taxon>Ixodidae</taxon>
        <taxon>Amblyomminae</taxon>
        <taxon>Amblyomma</taxon>
    </lineage>
</organism>
<name>A0AAQ4ERD4_AMBAM</name>
<dbReference type="AlphaFoldDB" id="A0AAQ4ERD4"/>
<feature type="compositionally biased region" description="Basic and acidic residues" evidence="1">
    <location>
        <begin position="44"/>
        <end position="57"/>
    </location>
</feature>
<dbReference type="Proteomes" id="UP001321473">
    <property type="component" value="Unassembled WGS sequence"/>
</dbReference>
<dbReference type="EMBL" id="JARKHS020012012">
    <property type="protein sequence ID" value="KAK8777289.1"/>
    <property type="molecule type" value="Genomic_DNA"/>
</dbReference>
<proteinExistence type="predicted"/>
<keyword evidence="3" id="KW-1185">Reference proteome</keyword>
<protein>
    <submittedName>
        <fullName evidence="2">Uncharacterized protein</fullName>
    </submittedName>
</protein>
<comment type="caution">
    <text evidence="2">The sequence shown here is derived from an EMBL/GenBank/DDBJ whole genome shotgun (WGS) entry which is preliminary data.</text>
</comment>
<evidence type="ECO:0000313" key="2">
    <source>
        <dbReference type="EMBL" id="KAK8777289.1"/>
    </source>
</evidence>